<proteinExistence type="predicted"/>
<protein>
    <submittedName>
        <fullName evidence="1">Uncharacterized protein</fullName>
    </submittedName>
</protein>
<gene>
    <name evidence="1" type="ORF">GCM10023093_25980</name>
</gene>
<dbReference type="RefSeq" id="WP_345083906.1">
    <property type="nucleotide sequence ID" value="NZ_BAABFA010000019.1"/>
</dbReference>
<comment type="caution">
    <text evidence="1">The sequence shown here is derived from an EMBL/GenBank/DDBJ whole genome shotgun (WGS) entry which is preliminary data.</text>
</comment>
<dbReference type="Proteomes" id="UP001500067">
    <property type="component" value="Unassembled WGS sequence"/>
</dbReference>
<sequence>MENTNQKGTPITGLIFKWFDINVTEADKTYSVSYELDKTIGYITGIDFTTNRDKLMYQRGTHKLEVNRFEVFPEGFPTKKVYHLPDVEAHKRFYRRGDRIPVGNGIVKVEYKDTSDATAPFEPYSIRVVLDCELKDN</sequence>
<name>A0ABP8NNK4_9BACT</name>
<evidence type="ECO:0000313" key="1">
    <source>
        <dbReference type="EMBL" id="GAA4468419.1"/>
    </source>
</evidence>
<evidence type="ECO:0000313" key="2">
    <source>
        <dbReference type="Proteomes" id="UP001500067"/>
    </source>
</evidence>
<reference evidence="2" key="1">
    <citation type="journal article" date="2019" name="Int. J. Syst. Evol. Microbiol.">
        <title>The Global Catalogue of Microorganisms (GCM) 10K type strain sequencing project: providing services to taxonomists for standard genome sequencing and annotation.</title>
        <authorList>
            <consortium name="The Broad Institute Genomics Platform"/>
            <consortium name="The Broad Institute Genome Sequencing Center for Infectious Disease"/>
            <person name="Wu L."/>
            <person name="Ma J."/>
        </authorList>
    </citation>
    <scope>NUCLEOTIDE SEQUENCE [LARGE SCALE GENOMIC DNA]</scope>
    <source>
        <strain evidence="2">JCM 32105</strain>
    </source>
</reference>
<organism evidence="1 2">
    <name type="scientific">Nemorincola caseinilytica</name>
    <dbReference type="NCBI Taxonomy" id="2054315"/>
    <lineage>
        <taxon>Bacteria</taxon>
        <taxon>Pseudomonadati</taxon>
        <taxon>Bacteroidota</taxon>
        <taxon>Chitinophagia</taxon>
        <taxon>Chitinophagales</taxon>
        <taxon>Chitinophagaceae</taxon>
        <taxon>Nemorincola</taxon>
    </lineage>
</organism>
<dbReference type="EMBL" id="BAABFA010000019">
    <property type="protein sequence ID" value="GAA4468419.1"/>
    <property type="molecule type" value="Genomic_DNA"/>
</dbReference>
<keyword evidence="2" id="KW-1185">Reference proteome</keyword>
<accession>A0ABP8NNK4</accession>